<feature type="domain" description="HpcH/HpaI aldolase/citrate lyase" evidence="4">
    <location>
        <begin position="9"/>
        <end position="181"/>
    </location>
</feature>
<feature type="non-terminal residue" evidence="5">
    <location>
        <position position="182"/>
    </location>
</feature>
<proteinExistence type="predicted"/>
<keyword evidence="2" id="KW-0479">Metal-binding</keyword>
<dbReference type="EMBL" id="UINC01008081">
    <property type="protein sequence ID" value="SVA36419.1"/>
    <property type="molecule type" value="Genomic_DNA"/>
</dbReference>
<evidence type="ECO:0000256" key="1">
    <source>
        <dbReference type="ARBA" id="ARBA00001946"/>
    </source>
</evidence>
<dbReference type="Gene3D" id="3.20.20.60">
    <property type="entry name" value="Phosphoenolpyruvate-binding domains"/>
    <property type="match status" value="1"/>
</dbReference>
<keyword evidence="3" id="KW-0460">Magnesium</keyword>
<dbReference type="GO" id="GO:0003824">
    <property type="term" value="F:catalytic activity"/>
    <property type="evidence" value="ECO:0007669"/>
    <property type="project" value="InterPro"/>
</dbReference>
<dbReference type="PANTHER" id="PTHR32308:SF10">
    <property type="entry name" value="CITRATE LYASE SUBUNIT BETA"/>
    <property type="match status" value="1"/>
</dbReference>
<reference evidence="5" key="1">
    <citation type="submission" date="2018-05" db="EMBL/GenBank/DDBJ databases">
        <authorList>
            <person name="Lanie J.A."/>
            <person name="Ng W.-L."/>
            <person name="Kazmierczak K.M."/>
            <person name="Andrzejewski T.M."/>
            <person name="Davidsen T.M."/>
            <person name="Wayne K.J."/>
            <person name="Tettelin H."/>
            <person name="Glass J.I."/>
            <person name="Rusch D."/>
            <person name="Podicherti R."/>
            <person name="Tsui H.-C.T."/>
            <person name="Winkler M.E."/>
        </authorList>
    </citation>
    <scope>NUCLEOTIDE SEQUENCE</scope>
</reference>
<evidence type="ECO:0000313" key="5">
    <source>
        <dbReference type="EMBL" id="SVA36419.1"/>
    </source>
</evidence>
<dbReference type="GO" id="GO:0006107">
    <property type="term" value="P:oxaloacetate metabolic process"/>
    <property type="evidence" value="ECO:0007669"/>
    <property type="project" value="TreeGrafter"/>
</dbReference>
<dbReference type="Pfam" id="PF03328">
    <property type="entry name" value="HpcH_HpaI"/>
    <property type="match status" value="1"/>
</dbReference>
<dbReference type="AlphaFoldDB" id="A0A381V7T1"/>
<sequence>MRDNAKPLRTMMYVPGNKEDWVRKAPKYGADALIIDLEDSVPPDEKPIAREIVSRLVPELASEGVTLLVRVNDMETGLTEEDVSFAVQKGTYGITLPMTRGPEDVKAIDELITSEEKKKGIERGSVLIDPGLETATGMRSAYDVGISSERVAHMGAGGGRGGDIARAIGYRWTAKGTETLFI</sequence>
<organism evidence="5">
    <name type="scientific">marine metagenome</name>
    <dbReference type="NCBI Taxonomy" id="408172"/>
    <lineage>
        <taxon>unclassified sequences</taxon>
        <taxon>metagenomes</taxon>
        <taxon>ecological metagenomes</taxon>
    </lineage>
</organism>
<evidence type="ECO:0000256" key="3">
    <source>
        <dbReference type="ARBA" id="ARBA00022842"/>
    </source>
</evidence>
<evidence type="ECO:0000256" key="2">
    <source>
        <dbReference type="ARBA" id="ARBA00022723"/>
    </source>
</evidence>
<protein>
    <recommendedName>
        <fullName evidence="4">HpcH/HpaI aldolase/citrate lyase domain-containing protein</fullName>
    </recommendedName>
</protein>
<dbReference type="SUPFAM" id="SSF51621">
    <property type="entry name" value="Phosphoenolpyruvate/pyruvate domain"/>
    <property type="match status" value="1"/>
</dbReference>
<dbReference type="GO" id="GO:0000287">
    <property type="term" value="F:magnesium ion binding"/>
    <property type="evidence" value="ECO:0007669"/>
    <property type="project" value="TreeGrafter"/>
</dbReference>
<name>A0A381V7T1_9ZZZZ</name>
<dbReference type="InterPro" id="IPR005000">
    <property type="entry name" value="Aldolase/citrate-lyase_domain"/>
</dbReference>
<gene>
    <name evidence="5" type="ORF">METZ01_LOCUS89273</name>
</gene>
<accession>A0A381V7T1</accession>
<evidence type="ECO:0000259" key="4">
    <source>
        <dbReference type="Pfam" id="PF03328"/>
    </source>
</evidence>
<dbReference type="InterPro" id="IPR015813">
    <property type="entry name" value="Pyrv/PenolPyrv_kinase-like_dom"/>
</dbReference>
<dbReference type="InterPro" id="IPR040442">
    <property type="entry name" value="Pyrv_kinase-like_dom_sf"/>
</dbReference>
<comment type="cofactor">
    <cofactor evidence="1">
        <name>Mg(2+)</name>
        <dbReference type="ChEBI" id="CHEBI:18420"/>
    </cofactor>
</comment>
<dbReference type="PANTHER" id="PTHR32308">
    <property type="entry name" value="LYASE BETA SUBUNIT, PUTATIVE (AFU_ORTHOLOGUE AFUA_4G13030)-RELATED"/>
    <property type="match status" value="1"/>
</dbReference>